<feature type="compositionally biased region" description="Low complexity" evidence="1">
    <location>
        <begin position="1112"/>
        <end position="1133"/>
    </location>
</feature>
<evidence type="ECO:0000256" key="1">
    <source>
        <dbReference type="SAM" id="MobiDB-lite"/>
    </source>
</evidence>
<feature type="compositionally biased region" description="Basic residues" evidence="1">
    <location>
        <begin position="1141"/>
        <end position="1159"/>
    </location>
</feature>
<feature type="compositionally biased region" description="Basic and acidic residues" evidence="1">
    <location>
        <begin position="391"/>
        <end position="425"/>
    </location>
</feature>
<dbReference type="AlphaFoldDB" id="I7M9G2"/>
<organism evidence="2 3">
    <name type="scientific">Tetrahymena thermophila (strain SB210)</name>
    <dbReference type="NCBI Taxonomy" id="312017"/>
    <lineage>
        <taxon>Eukaryota</taxon>
        <taxon>Sar</taxon>
        <taxon>Alveolata</taxon>
        <taxon>Ciliophora</taxon>
        <taxon>Intramacronucleata</taxon>
        <taxon>Oligohymenophorea</taxon>
        <taxon>Hymenostomatida</taxon>
        <taxon>Tetrahymenina</taxon>
        <taxon>Tetrahymenidae</taxon>
        <taxon>Tetrahymena</taxon>
    </lineage>
</organism>
<feature type="compositionally biased region" description="Polar residues" evidence="1">
    <location>
        <begin position="37"/>
        <end position="64"/>
    </location>
</feature>
<feature type="compositionally biased region" description="Polar residues" evidence="1">
    <location>
        <begin position="1"/>
        <end position="12"/>
    </location>
</feature>
<dbReference type="GeneID" id="7839782"/>
<feature type="region of interest" description="Disordered" evidence="1">
    <location>
        <begin position="1063"/>
        <end position="1159"/>
    </location>
</feature>
<sequence length="1159" mass="133073">MDRISNNFMNSLRSDKTPSKSGQKSKNNTPSPYPQRNHLSNSGNNTKRRTLTQIGTQSQKVGNKTQRYSINQLNKSVSPQASQAHSFGVDKVIQQKQSTIGNDYMKIFNMDNIVNAQPIQNKNFNQNYKQDQPLCEQNFNKNIDVSPNQYFSSNTFSRNAEQEQEKGFQNQLQQKQRTSSISYTNNLFAQQKRDEQNPFFKQDAPINSANVSSIQQKSATCIQDGSQFFRNKYQQEKLFQGAEKNNQSSSEMTVEFEANRNENNNFFAANQKQQNSESIISTNQNKNSMFEEKSQNEQSNNMANIFSIKPMGQNFIQNQNTGLILQEKSINPQASLDSRYQISQVIQQKDPLISQVHIKQPSNLRDLRQRHKQMKSESGDKSFSLQSNILDKIKDFNDKMKNQSRKTQDEFKSENSNKYQQEKPKSNSKMLADDTESQLSAATINDENKTLDDSLIQNLVSDQSQGVIQMCQNSNNCSQSEPLNILKESRIKYLTTKLDMIQESNTSKRSFVSGAFFQSQVEQKDKENIFGIDMNQNSQNYQKNFNIFGNQMNDIQATRKNLFGKYDYKEESENFEDHGYQNENLNQNKQSQFLFDSSDEQCSDNQIIQKGKLSQNNQSHKKIQSGQDISLEGRQNMTNSILDKAFIGDITAVYSEKKSNQLIREEKEALSQVINQNQILNSIENDIFSNNQDSIGFSQKDQQLKRLDQMGCSDISPIQSQVQVKSSNSGSKKDNDQLIDEIGQAPRNSLSLVNEFEILQIQNMNSQSQDKQGQNTTIPDKNQVLMLNSQYNENSHFPNSQNQSNKIDSSNSQLNENLLKDEIQTPFIQQKLKNFLEDIGYYNDEKKKHQINEIMSKVTLGLVIDKANASKQQYTLEDKTSNQPENKSPYLQEYKSNRISIGQNSEYLSCQSRFSNQTINDFPANSSPQTKNHKMITYDQSVVQNPVQIKEDLASEHITDNSNKAAQDQEQIENKHFEQLKKEVEFLYKSCKGKDEAEKNITSKIFNDVLYPQLGYKSVLEAFKEAINRAREMKFFTKQNKKEFNDLFTQINQGQDISENEINQNQQTQEKEDQINNTQDQKSNKPSSSRGLRRKMPTRGNKKKKESQSQLEISNASSECISESENEQSNSIDSDIDNAKNKGKSKANKLNKNKKLKKI</sequence>
<feature type="compositionally biased region" description="Polar residues" evidence="1">
    <location>
        <begin position="1075"/>
        <end position="1090"/>
    </location>
</feature>
<dbReference type="RefSeq" id="XP_001021856.2">
    <property type="nucleotide sequence ID" value="XM_001021856.2"/>
</dbReference>
<proteinExistence type="predicted"/>
<feature type="region of interest" description="Disordered" evidence="1">
    <location>
        <begin position="1"/>
        <end position="64"/>
    </location>
</feature>
<accession>I7M9G2</accession>
<dbReference type="KEGG" id="tet:TTHERM_00932010"/>
<feature type="compositionally biased region" description="Polar residues" evidence="1">
    <location>
        <begin position="19"/>
        <end position="30"/>
    </location>
</feature>
<feature type="compositionally biased region" description="Basic residues" evidence="1">
    <location>
        <begin position="1091"/>
        <end position="1105"/>
    </location>
</feature>
<gene>
    <name evidence="2" type="ORF">TTHERM_00932010</name>
</gene>
<name>I7M9G2_TETTS</name>
<evidence type="ECO:0000313" key="2">
    <source>
        <dbReference type="EMBL" id="EAS01611.2"/>
    </source>
</evidence>
<dbReference type="Proteomes" id="UP000009168">
    <property type="component" value="Unassembled WGS sequence"/>
</dbReference>
<feature type="region of interest" description="Disordered" evidence="1">
    <location>
        <begin position="360"/>
        <end position="437"/>
    </location>
</feature>
<reference evidence="3" key="1">
    <citation type="journal article" date="2006" name="PLoS Biol.">
        <title>Macronuclear genome sequence of the ciliate Tetrahymena thermophila, a model eukaryote.</title>
        <authorList>
            <person name="Eisen J.A."/>
            <person name="Coyne R.S."/>
            <person name="Wu M."/>
            <person name="Wu D."/>
            <person name="Thiagarajan M."/>
            <person name="Wortman J.R."/>
            <person name="Badger J.H."/>
            <person name="Ren Q."/>
            <person name="Amedeo P."/>
            <person name="Jones K.M."/>
            <person name="Tallon L.J."/>
            <person name="Delcher A.L."/>
            <person name="Salzberg S.L."/>
            <person name="Silva J.C."/>
            <person name="Haas B.J."/>
            <person name="Majoros W.H."/>
            <person name="Farzad M."/>
            <person name="Carlton J.M."/>
            <person name="Smith R.K. Jr."/>
            <person name="Garg J."/>
            <person name="Pearlman R.E."/>
            <person name="Karrer K.M."/>
            <person name="Sun L."/>
            <person name="Manning G."/>
            <person name="Elde N.C."/>
            <person name="Turkewitz A.P."/>
            <person name="Asai D.J."/>
            <person name="Wilkes D.E."/>
            <person name="Wang Y."/>
            <person name="Cai H."/>
            <person name="Collins K."/>
            <person name="Stewart B.A."/>
            <person name="Lee S.R."/>
            <person name="Wilamowska K."/>
            <person name="Weinberg Z."/>
            <person name="Ruzzo W.L."/>
            <person name="Wloga D."/>
            <person name="Gaertig J."/>
            <person name="Frankel J."/>
            <person name="Tsao C.-C."/>
            <person name="Gorovsky M.A."/>
            <person name="Keeling P.J."/>
            <person name="Waller R.F."/>
            <person name="Patron N.J."/>
            <person name="Cherry J.M."/>
            <person name="Stover N.A."/>
            <person name="Krieger C.J."/>
            <person name="del Toro C."/>
            <person name="Ryder H.F."/>
            <person name="Williamson S.C."/>
            <person name="Barbeau R.A."/>
            <person name="Hamilton E.P."/>
            <person name="Orias E."/>
        </authorList>
    </citation>
    <scope>NUCLEOTIDE SEQUENCE [LARGE SCALE GENOMIC DNA]</scope>
    <source>
        <strain evidence="3">SB210</strain>
    </source>
</reference>
<dbReference type="EMBL" id="GG662564">
    <property type="protein sequence ID" value="EAS01611.2"/>
    <property type="molecule type" value="Genomic_DNA"/>
</dbReference>
<evidence type="ECO:0000313" key="3">
    <source>
        <dbReference type="Proteomes" id="UP000009168"/>
    </source>
</evidence>
<keyword evidence="3" id="KW-1185">Reference proteome</keyword>
<protein>
    <submittedName>
        <fullName evidence="2">Uncharacterized protein</fullName>
    </submittedName>
</protein>
<dbReference type="InParanoid" id="I7M9G2"/>